<keyword evidence="8" id="KW-1185">Reference proteome</keyword>
<evidence type="ECO:0000256" key="3">
    <source>
        <dbReference type="ARBA" id="ARBA00022692"/>
    </source>
</evidence>
<dbReference type="RefSeq" id="NP_001135010.1">
    <property type="nucleotide sequence ID" value="NM_001141538.1"/>
</dbReference>
<protein>
    <submittedName>
        <fullName evidence="7 9">Transmembrane 4 L6 family member 5</fullName>
    </submittedName>
</protein>
<dbReference type="CTD" id="100196509"/>
<dbReference type="PaxDb" id="8030-ENSSSAP00000039724"/>
<reference evidence="7" key="3">
    <citation type="submission" date="2010-08" db="EMBL/GenBank/DDBJ databases">
        <authorList>
            <consortium name="cGRASP (B.F. Koop &amp; W.S. Davidson)"/>
        </authorList>
    </citation>
    <scope>NUCLEOTIDE SEQUENCE</scope>
    <source>
        <tissue evidence="7">Pyloric caeca</tissue>
    </source>
</reference>
<comment type="similarity">
    <text evidence="2">Belongs to the L6 tetraspanin family.</text>
</comment>
<comment type="subcellular location">
    <subcellularLocation>
        <location evidence="1">Membrane</location>
        <topology evidence="1">Multi-pass membrane protein</topology>
    </subcellularLocation>
</comment>
<evidence type="ECO:0000256" key="4">
    <source>
        <dbReference type="ARBA" id="ARBA00022989"/>
    </source>
</evidence>
<organism evidence="7">
    <name type="scientific">Salmo salar</name>
    <name type="common">Atlantic salmon</name>
    <dbReference type="NCBI Taxonomy" id="8030"/>
    <lineage>
        <taxon>Eukaryota</taxon>
        <taxon>Metazoa</taxon>
        <taxon>Chordata</taxon>
        <taxon>Craniata</taxon>
        <taxon>Vertebrata</taxon>
        <taxon>Euteleostomi</taxon>
        <taxon>Actinopterygii</taxon>
        <taxon>Neopterygii</taxon>
        <taxon>Teleostei</taxon>
        <taxon>Protacanthopterygii</taxon>
        <taxon>Salmoniformes</taxon>
        <taxon>Salmonidae</taxon>
        <taxon>Salmoninae</taxon>
        <taxon>Salmo</taxon>
    </lineage>
</organism>
<reference evidence="7" key="1">
    <citation type="submission" date="2008-10" db="EMBL/GenBank/DDBJ databases">
        <authorList>
            <consortium name="cGRASP (B.F. Koop &amp; W.S. Davidson)"/>
            <person name="Leong J."/>
            <person name="von Schalburg K."/>
            <person name="Cooper G."/>
            <person name="Moore R."/>
            <person name="Holt R."/>
            <person name="Davidson W.S."/>
            <person name="Koop B.F."/>
        </authorList>
    </citation>
    <scope>NUCLEOTIDE SEQUENCE</scope>
    <source>
        <tissue evidence="7">Pyloric caeca</tissue>
    </source>
</reference>
<feature type="transmembrane region" description="Helical" evidence="6">
    <location>
        <begin position="55"/>
        <end position="75"/>
    </location>
</feature>
<reference evidence="9" key="4">
    <citation type="submission" date="2025-04" db="UniProtKB">
        <authorList>
            <consortium name="RefSeq"/>
        </authorList>
    </citation>
    <scope>IDENTIFICATION</scope>
</reference>
<dbReference type="InterPro" id="IPR008661">
    <property type="entry name" value="L6_membrane"/>
</dbReference>
<dbReference type="PANTHER" id="PTHR14198">
    <property type="entry name" value="TRANSMEMBRANE 4 L6 FAMILY MEMBER 1-RELATED"/>
    <property type="match status" value="1"/>
</dbReference>
<evidence type="ECO:0000256" key="2">
    <source>
        <dbReference type="ARBA" id="ARBA00006193"/>
    </source>
</evidence>
<accession>B5XG93</accession>
<evidence type="ECO:0000256" key="1">
    <source>
        <dbReference type="ARBA" id="ARBA00004141"/>
    </source>
</evidence>
<dbReference type="EMBL" id="BT050062">
    <property type="protein sequence ID" value="ACI69863.1"/>
    <property type="molecule type" value="mRNA"/>
</dbReference>
<sequence length="134" mass="14491">MCTGKCSKVIAIPLYILAGVSIICNIIAFFPDWSTKYAQEDRDGNGDRITEEIKYMGGFIGGGLMCLIPAIHIHLTSSNGCCANRCGMFLSIGFAAAEVPPAHRLRPVIGGCSSFQVRCNRAKETGLCRFLQTI</sequence>
<keyword evidence="4 6" id="KW-1133">Transmembrane helix</keyword>
<evidence type="ECO:0000256" key="6">
    <source>
        <dbReference type="SAM" id="Phobius"/>
    </source>
</evidence>
<dbReference type="AlphaFoldDB" id="B5XG93"/>
<dbReference type="KEGG" id="sasa:100196509"/>
<name>B5XG93_SALSA</name>
<evidence type="ECO:0000313" key="7">
    <source>
        <dbReference type="EMBL" id="ACI69863.1"/>
    </source>
</evidence>
<dbReference type="STRING" id="8030.ENSSSAP00000039724"/>
<keyword evidence="3 6" id="KW-0812">Transmembrane</keyword>
<dbReference type="Pfam" id="PF05805">
    <property type="entry name" value="L6_membrane"/>
    <property type="match status" value="1"/>
</dbReference>
<dbReference type="GO" id="GO:0016020">
    <property type="term" value="C:membrane"/>
    <property type="evidence" value="ECO:0007669"/>
    <property type="project" value="UniProtKB-SubCell"/>
</dbReference>
<dbReference type="OrthoDB" id="9937421at2759"/>
<keyword evidence="5 6" id="KW-0472">Membrane</keyword>
<dbReference type="GeneID" id="100196509"/>
<evidence type="ECO:0000256" key="5">
    <source>
        <dbReference type="ARBA" id="ARBA00023136"/>
    </source>
</evidence>
<feature type="transmembrane region" description="Helical" evidence="6">
    <location>
        <begin position="12"/>
        <end position="34"/>
    </location>
</feature>
<dbReference type="PANTHER" id="PTHR14198:SF23">
    <property type="entry name" value="SI:CH211-137I24.10"/>
    <property type="match status" value="1"/>
</dbReference>
<proteinExistence type="evidence at transcript level"/>
<reference evidence="7 9" key="2">
    <citation type="journal article" date="2010" name="BMC Genomics">
        <title>Salmo salar and Esox lucius full-length cDNA sequences reveal changes in evolutionary pressures on a post-tetraploidization genome.</title>
        <authorList>
            <person name="Leong J.S."/>
            <person name="Jantzen S.G."/>
            <person name="von Schalburg K.R."/>
            <person name="Cooper G.A."/>
            <person name="Messmer A.M."/>
            <person name="Liao N.Y."/>
            <person name="Munro S."/>
            <person name="Moore R."/>
            <person name="Holt R.A."/>
            <person name="Jones S.J."/>
            <person name="Davidson W.S."/>
            <person name="Koop B.F."/>
        </authorList>
    </citation>
    <scope>NUCLEOTIDE SEQUENCE</scope>
    <source>
        <tissue evidence="7">Pyloric caeca</tissue>
    </source>
</reference>
<evidence type="ECO:0000313" key="8">
    <source>
        <dbReference type="Proteomes" id="UP001652741"/>
    </source>
</evidence>
<gene>
    <name evidence="7" type="primary">T4S5</name>
    <name evidence="9" type="synonym">t4s5</name>
</gene>
<evidence type="ECO:0000313" key="9">
    <source>
        <dbReference type="RefSeq" id="NP_001135010.1"/>
    </source>
</evidence>
<dbReference type="Proteomes" id="UP001652741">
    <property type="component" value="Chromosome ssa18"/>
</dbReference>